<gene>
    <name evidence="1" type="ORF">GO984_21835</name>
</gene>
<dbReference type="Proteomes" id="UP000478892">
    <property type="component" value="Unassembled WGS sequence"/>
</dbReference>
<dbReference type="Gene3D" id="3.40.50.12580">
    <property type="match status" value="1"/>
</dbReference>
<sequence>MSLRLDDLNSQALHRQSNICVERWALSIRLLLKANAFIPLQNIEKYPSQVHYLTSEEIIETTCTRFSGLVYVKLHPLHKELEKRRLREVCARYPNARLTEASIHDLIAASDIILSQNSAVGFEALMQKKPVLTCAKCDYHHASLVSRTTVELQQNLLYAPEYFRNFPFEKFFYWFLGQQMLEPQKEEFSKRAWARLLQRV</sequence>
<evidence type="ECO:0008006" key="3">
    <source>
        <dbReference type="Google" id="ProtNLM"/>
    </source>
</evidence>
<comment type="caution">
    <text evidence="1">The sequence shown here is derived from an EMBL/GenBank/DDBJ whole genome shotgun (WGS) entry which is preliminary data.</text>
</comment>
<name>A0A6L6WRA9_9RHOB</name>
<organism evidence="1 2">
    <name type="scientific">Parasedimentitalea huanghaiensis</name>
    <dbReference type="NCBI Taxonomy" id="2682100"/>
    <lineage>
        <taxon>Bacteria</taxon>
        <taxon>Pseudomonadati</taxon>
        <taxon>Pseudomonadota</taxon>
        <taxon>Alphaproteobacteria</taxon>
        <taxon>Rhodobacterales</taxon>
        <taxon>Paracoccaceae</taxon>
        <taxon>Parasedimentitalea</taxon>
    </lineage>
</organism>
<keyword evidence="2" id="KW-1185">Reference proteome</keyword>
<protein>
    <recommendedName>
        <fullName evidence="3">Capsule polysaccharide biosynthesis protein</fullName>
    </recommendedName>
</protein>
<reference evidence="1 2" key="1">
    <citation type="submission" date="2019-12" db="EMBL/GenBank/DDBJ databases">
        <authorList>
            <person name="Zhang Y.-J."/>
        </authorList>
    </citation>
    <scope>NUCLEOTIDE SEQUENCE [LARGE SCALE GENOMIC DNA]</scope>
    <source>
        <strain evidence="1 2">CY05</strain>
    </source>
</reference>
<proteinExistence type="predicted"/>
<evidence type="ECO:0000313" key="2">
    <source>
        <dbReference type="Proteomes" id="UP000478892"/>
    </source>
</evidence>
<accession>A0A6L6WRA9</accession>
<dbReference type="InterPro" id="IPR043148">
    <property type="entry name" value="TagF_C"/>
</dbReference>
<dbReference type="AlphaFoldDB" id="A0A6L6WRA9"/>
<dbReference type="EMBL" id="WQLV01000021">
    <property type="protein sequence ID" value="MVO18467.1"/>
    <property type="molecule type" value="Genomic_DNA"/>
</dbReference>
<evidence type="ECO:0000313" key="1">
    <source>
        <dbReference type="EMBL" id="MVO18467.1"/>
    </source>
</evidence>